<keyword evidence="8 10" id="KW-0675">Receptor</keyword>
<feature type="compositionally biased region" description="Polar residues" evidence="11">
    <location>
        <begin position="116"/>
        <end position="127"/>
    </location>
</feature>
<keyword evidence="15" id="KW-1185">Reference proteome</keyword>
<organism evidence="15 16">
    <name type="scientific">Dinoponera quadriceps</name>
    <name type="common">South American ant</name>
    <dbReference type="NCBI Taxonomy" id="609295"/>
    <lineage>
        <taxon>Eukaryota</taxon>
        <taxon>Metazoa</taxon>
        <taxon>Ecdysozoa</taxon>
        <taxon>Arthropoda</taxon>
        <taxon>Hexapoda</taxon>
        <taxon>Insecta</taxon>
        <taxon>Pterygota</taxon>
        <taxon>Neoptera</taxon>
        <taxon>Endopterygota</taxon>
        <taxon>Hymenoptera</taxon>
        <taxon>Apocrita</taxon>
        <taxon>Aculeata</taxon>
        <taxon>Formicoidea</taxon>
        <taxon>Formicidae</taxon>
        <taxon>Ponerinae</taxon>
        <taxon>Ponerini</taxon>
        <taxon>Dinoponera</taxon>
    </lineage>
</organism>
<evidence type="ECO:0000256" key="13">
    <source>
        <dbReference type="SAM" id="SignalP"/>
    </source>
</evidence>
<feature type="transmembrane region" description="Helical" evidence="12">
    <location>
        <begin position="387"/>
        <end position="408"/>
    </location>
</feature>
<feature type="transmembrane region" description="Helical" evidence="12">
    <location>
        <begin position="539"/>
        <end position="558"/>
    </location>
</feature>
<feature type="region of interest" description="Disordered" evidence="11">
    <location>
        <begin position="116"/>
        <end position="180"/>
    </location>
</feature>
<feature type="transmembrane region" description="Helical" evidence="12">
    <location>
        <begin position="339"/>
        <end position="363"/>
    </location>
</feature>
<evidence type="ECO:0000256" key="12">
    <source>
        <dbReference type="SAM" id="Phobius"/>
    </source>
</evidence>
<keyword evidence="9 10" id="KW-0807">Transducer</keyword>
<feature type="compositionally biased region" description="Basic and acidic residues" evidence="11">
    <location>
        <begin position="161"/>
        <end position="180"/>
    </location>
</feature>
<evidence type="ECO:0000256" key="8">
    <source>
        <dbReference type="ARBA" id="ARBA00023170"/>
    </source>
</evidence>
<feature type="transmembrane region" description="Helical" evidence="12">
    <location>
        <begin position="297"/>
        <end position="318"/>
    </location>
</feature>
<protein>
    <submittedName>
        <fullName evidence="16">Octopamine receptor beta-3R-like isoform X1</fullName>
    </submittedName>
</protein>
<dbReference type="AlphaFoldDB" id="A0A6P3WNA6"/>
<feature type="transmembrane region" description="Helical" evidence="12">
    <location>
        <begin position="225"/>
        <end position="246"/>
    </location>
</feature>
<keyword evidence="13" id="KW-0732">Signal</keyword>
<evidence type="ECO:0000256" key="10">
    <source>
        <dbReference type="RuleBase" id="RU000688"/>
    </source>
</evidence>
<dbReference type="CDD" id="cd15066">
    <property type="entry name" value="7tmA_DmOct-betaAR-like"/>
    <property type="match status" value="1"/>
</dbReference>
<dbReference type="PRINTS" id="PR00237">
    <property type="entry name" value="GPCRRHODOPSN"/>
</dbReference>
<dbReference type="OrthoDB" id="5957871at2759"/>
<keyword evidence="7 12" id="KW-0472">Membrane</keyword>
<dbReference type="KEGG" id="dqu:106740618"/>
<dbReference type="GO" id="GO:0043410">
    <property type="term" value="P:positive regulation of MAPK cascade"/>
    <property type="evidence" value="ECO:0007669"/>
    <property type="project" value="TreeGrafter"/>
</dbReference>
<keyword evidence="4 10" id="KW-0812">Transmembrane</keyword>
<dbReference type="GO" id="GO:0071880">
    <property type="term" value="P:adenylate cyclase-activating adrenergic receptor signaling pathway"/>
    <property type="evidence" value="ECO:0007669"/>
    <property type="project" value="TreeGrafter"/>
</dbReference>
<keyword evidence="5 12" id="KW-1133">Transmembrane helix</keyword>
<evidence type="ECO:0000256" key="3">
    <source>
        <dbReference type="ARBA" id="ARBA00022475"/>
    </source>
</evidence>
<name>A0A6P3WNA6_DINQU</name>
<evidence type="ECO:0000256" key="1">
    <source>
        <dbReference type="ARBA" id="ARBA00004651"/>
    </source>
</evidence>
<keyword evidence="6 10" id="KW-0297">G-protein coupled receptor</keyword>
<dbReference type="PROSITE" id="PS00237">
    <property type="entry name" value="G_PROTEIN_RECEP_F1_1"/>
    <property type="match status" value="1"/>
</dbReference>
<evidence type="ECO:0000256" key="6">
    <source>
        <dbReference type="ARBA" id="ARBA00023040"/>
    </source>
</evidence>
<evidence type="ECO:0000256" key="11">
    <source>
        <dbReference type="SAM" id="MobiDB-lite"/>
    </source>
</evidence>
<comment type="similarity">
    <text evidence="2 10">Belongs to the G-protein coupled receptor 1 family.</text>
</comment>
<dbReference type="Pfam" id="PF00001">
    <property type="entry name" value="7tm_1"/>
    <property type="match status" value="1"/>
</dbReference>
<feature type="domain" description="G-protein coupled receptors family 1 profile" evidence="14">
    <location>
        <begin position="238"/>
        <end position="555"/>
    </location>
</feature>
<comment type="subcellular location">
    <subcellularLocation>
        <location evidence="1">Cell membrane</location>
        <topology evidence="1">Multi-pass membrane protein</topology>
    </subcellularLocation>
</comment>
<evidence type="ECO:0000256" key="2">
    <source>
        <dbReference type="ARBA" id="ARBA00010663"/>
    </source>
</evidence>
<dbReference type="Proteomes" id="UP000515204">
    <property type="component" value="Unplaced"/>
</dbReference>
<feature type="compositionally biased region" description="Basic residues" evidence="11">
    <location>
        <begin position="133"/>
        <end position="145"/>
    </location>
</feature>
<proteinExistence type="inferred from homology"/>
<accession>A0A6P3WNA6</accession>
<dbReference type="PANTHER" id="PTHR24248">
    <property type="entry name" value="ADRENERGIC RECEPTOR-RELATED G-PROTEIN COUPLED RECEPTOR"/>
    <property type="match status" value="1"/>
</dbReference>
<evidence type="ECO:0000313" key="16">
    <source>
        <dbReference type="RefSeq" id="XP_014467312.1"/>
    </source>
</evidence>
<dbReference type="SMART" id="SM01381">
    <property type="entry name" value="7TM_GPCR_Srsx"/>
    <property type="match status" value="1"/>
</dbReference>
<dbReference type="PROSITE" id="PS50262">
    <property type="entry name" value="G_PROTEIN_RECEP_F1_2"/>
    <property type="match status" value="1"/>
</dbReference>
<feature type="transmembrane region" description="Helical" evidence="12">
    <location>
        <begin position="258"/>
        <end position="277"/>
    </location>
</feature>
<reference evidence="16" key="1">
    <citation type="submission" date="2025-08" db="UniProtKB">
        <authorList>
            <consortium name="RefSeq"/>
        </authorList>
    </citation>
    <scope>IDENTIFICATION</scope>
</reference>
<dbReference type="GO" id="GO:0004989">
    <property type="term" value="F:octopamine receptor activity"/>
    <property type="evidence" value="ECO:0007669"/>
    <property type="project" value="TreeGrafter"/>
</dbReference>
<dbReference type="InterPro" id="IPR017452">
    <property type="entry name" value="GPCR_Rhodpsn_7TM"/>
</dbReference>
<evidence type="ECO:0000313" key="15">
    <source>
        <dbReference type="Proteomes" id="UP000515204"/>
    </source>
</evidence>
<feature type="chain" id="PRO_5028139898" evidence="13">
    <location>
        <begin position="22"/>
        <end position="589"/>
    </location>
</feature>
<dbReference type="SUPFAM" id="SSF81321">
    <property type="entry name" value="Family A G protein-coupled receptor-like"/>
    <property type="match status" value="1"/>
</dbReference>
<dbReference type="PANTHER" id="PTHR24248:SF66">
    <property type="entry name" value="OCTOPAMINE RECEPTOR BETA-3R"/>
    <property type="match status" value="1"/>
</dbReference>
<dbReference type="GO" id="GO:0005886">
    <property type="term" value="C:plasma membrane"/>
    <property type="evidence" value="ECO:0007669"/>
    <property type="project" value="UniProtKB-SubCell"/>
</dbReference>
<evidence type="ECO:0000256" key="7">
    <source>
        <dbReference type="ARBA" id="ARBA00023136"/>
    </source>
</evidence>
<keyword evidence="3" id="KW-1003">Cell membrane</keyword>
<dbReference type="GeneID" id="106740618"/>
<feature type="transmembrane region" description="Helical" evidence="12">
    <location>
        <begin position="498"/>
        <end position="519"/>
    </location>
</feature>
<dbReference type="InterPro" id="IPR000276">
    <property type="entry name" value="GPCR_Rhodpsn"/>
</dbReference>
<evidence type="ECO:0000256" key="5">
    <source>
        <dbReference type="ARBA" id="ARBA00022989"/>
    </source>
</evidence>
<dbReference type="RefSeq" id="XP_014467312.1">
    <property type="nucleotide sequence ID" value="XM_014611826.1"/>
</dbReference>
<gene>
    <name evidence="16" type="primary">LOC106740618</name>
</gene>
<evidence type="ECO:0000259" key="14">
    <source>
        <dbReference type="PROSITE" id="PS50262"/>
    </source>
</evidence>
<evidence type="ECO:0000256" key="9">
    <source>
        <dbReference type="ARBA" id="ARBA00023224"/>
    </source>
</evidence>
<sequence>MNIAICKSSFLLNLLYCLYEATPTLPPHIRLTFTHVSTRTRNILEGRERVGLLTLNDGISLEFPATSRTGTSKSPNLYVNRRRSKELGAPRYLARTNSPAGSDRRVAFVERPASWTTNYPRDTTTSDSPRECVRRRKKRKKKRSNRRDEIEPRAAASAPRTEPRSEHLTRRFARPRERESVMEIEDQPMAAGQGANRSVGKFGLVADDGLVAGETRNVALTALKGAVMIGIIVTALLGNALVIASVRRHRKLRVPTNRYVVSLATADFLVAVCAMSFNASAELSGGRWLLGPVMCDVWNSMDVYFSTASILHLCCISVDRYYAIVRPLEYPAIMRTVTVTAMLASAWCLPALISFIPIFMGWYTTERQLEFLREHPQVCAFVVNRPYAIVSSLVSFWIPGVVMIIMYCKIYKEAVRQRAALSRASSSTVLNNAVHARRSSGGSRHHSRTSHQLLLHPSDASDYGRPPLSYRASAAELNIENGTSIRQQTKSWRAEHKAARTLGIIMGAFILCWLPFFLWYLTTSLCGETCYCPDTVVSVLFWIGYFNSALNPLIYAYFNRDFRDAFKDTLKSALPCCASCWKTPSSQFV</sequence>
<evidence type="ECO:0000256" key="4">
    <source>
        <dbReference type="ARBA" id="ARBA00022692"/>
    </source>
</evidence>
<dbReference type="Gene3D" id="1.20.1070.10">
    <property type="entry name" value="Rhodopsin 7-helix transmembrane proteins"/>
    <property type="match status" value="1"/>
</dbReference>
<feature type="signal peptide" evidence="13">
    <location>
        <begin position="1"/>
        <end position="21"/>
    </location>
</feature>